<dbReference type="InterPro" id="IPR002575">
    <property type="entry name" value="Aminoglycoside_PTrfase"/>
</dbReference>
<sequence length="354" mass="40093">MTEYEVDDEIAAFFAKTTATREECEAKCRELTQSRRLAPVPVQGVCSYTVYGGDNLEYVIQCRLKSLALKTEMSDLATKVHGSLVPTVSFHGALGTEQDRREPLLVYLMTRMSGITQLDFMLARNIPQTAQEFYPLRQNFFSSVASFFAQSWLAPQKVCAKYRDELEKSHRRDLNLLLDGLPERFRPHIQTCLASLNDIMALPMVLLHKDFGACNLLVDPQSCCLKGVIDWAEAVISPFGLNLHSLQAFAGSMHLRNGWSRFPDYGALEHTFWSSFSREVGGISPETLVTIKRARMLGHFLSHGFTSRLANEAEPVPLKDDDHGQYHMMYLDGYWINPTTKVDDLDMKSISTRH</sequence>
<dbReference type="EMBL" id="JASWJB010000113">
    <property type="protein sequence ID" value="KAK2596662.1"/>
    <property type="molecule type" value="Genomic_DNA"/>
</dbReference>
<dbReference type="Proteomes" id="UP001251528">
    <property type="component" value="Unassembled WGS sequence"/>
</dbReference>
<name>A0AAJ0CS54_9HYPO</name>
<dbReference type="Gene3D" id="3.90.1200.10">
    <property type="match status" value="1"/>
</dbReference>
<evidence type="ECO:0000259" key="1">
    <source>
        <dbReference type="Pfam" id="PF01636"/>
    </source>
</evidence>
<keyword evidence="3" id="KW-1185">Reference proteome</keyword>
<evidence type="ECO:0000313" key="3">
    <source>
        <dbReference type="Proteomes" id="UP001251528"/>
    </source>
</evidence>
<evidence type="ECO:0000313" key="2">
    <source>
        <dbReference type="EMBL" id="KAK2596662.1"/>
    </source>
</evidence>
<gene>
    <name evidence="2" type="ORF">QQS21_006237</name>
</gene>
<dbReference type="Pfam" id="PF01636">
    <property type="entry name" value="APH"/>
    <property type="match status" value="1"/>
</dbReference>
<protein>
    <recommendedName>
        <fullName evidence="1">Aminoglycoside phosphotransferase domain-containing protein</fullName>
    </recommendedName>
</protein>
<proteinExistence type="predicted"/>
<comment type="caution">
    <text evidence="2">The sequence shown here is derived from an EMBL/GenBank/DDBJ whole genome shotgun (WGS) entry which is preliminary data.</text>
</comment>
<accession>A0AAJ0CS54</accession>
<dbReference type="SUPFAM" id="SSF56112">
    <property type="entry name" value="Protein kinase-like (PK-like)"/>
    <property type="match status" value="1"/>
</dbReference>
<dbReference type="AlphaFoldDB" id="A0AAJ0CS54"/>
<reference evidence="2" key="1">
    <citation type="submission" date="2023-06" db="EMBL/GenBank/DDBJ databases">
        <title>Conoideocrella luteorostrata (Hypocreales: Clavicipitaceae), a potential biocontrol fungus for elongate hemlock scale in United States Christmas tree production areas.</title>
        <authorList>
            <person name="Barrett H."/>
            <person name="Lovett B."/>
            <person name="Macias A.M."/>
            <person name="Stajich J.E."/>
            <person name="Kasson M.T."/>
        </authorList>
    </citation>
    <scope>NUCLEOTIDE SEQUENCE</scope>
    <source>
        <strain evidence="2">ARSEF 14590</strain>
    </source>
</reference>
<feature type="domain" description="Aminoglycoside phosphotransferase" evidence="1">
    <location>
        <begin position="105"/>
        <end position="240"/>
    </location>
</feature>
<dbReference type="InterPro" id="IPR011009">
    <property type="entry name" value="Kinase-like_dom_sf"/>
</dbReference>
<organism evidence="2 3">
    <name type="scientific">Conoideocrella luteorostrata</name>
    <dbReference type="NCBI Taxonomy" id="1105319"/>
    <lineage>
        <taxon>Eukaryota</taxon>
        <taxon>Fungi</taxon>
        <taxon>Dikarya</taxon>
        <taxon>Ascomycota</taxon>
        <taxon>Pezizomycotina</taxon>
        <taxon>Sordariomycetes</taxon>
        <taxon>Hypocreomycetidae</taxon>
        <taxon>Hypocreales</taxon>
        <taxon>Clavicipitaceae</taxon>
        <taxon>Conoideocrella</taxon>
    </lineage>
</organism>